<dbReference type="GO" id="GO:0006351">
    <property type="term" value="P:DNA-templated transcription"/>
    <property type="evidence" value="ECO:0007669"/>
    <property type="project" value="InterPro"/>
</dbReference>
<evidence type="ECO:0000256" key="6">
    <source>
        <dbReference type="ARBA" id="ARBA00023163"/>
    </source>
</evidence>
<keyword evidence="2" id="KW-0479">Metal-binding</keyword>
<feature type="domain" description="Xylanolytic transcriptional activator regulatory" evidence="8">
    <location>
        <begin position="201"/>
        <end position="270"/>
    </location>
</feature>
<dbReference type="GO" id="GO:0045944">
    <property type="term" value="P:positive regulation of transcription by RNA polymerase II"/>
    <property type="evidence" value="ECO:0007669"/>
    <property type="project" value="TreeGrafter"/>
</dbReference>
<evidence type="ECO:0000256" key="5">
    <source>
        <dbReference type="ARBA" id="ARBA00023125"/>
    </source>
</evidence>
<keyword evidence="7" id="KW-0539">Nucleus</keyword>
<dbReference type="Pfam" id="PF04082">
    <property type="entry name" value="Fungal_trans"/>
    <property type="match status" value="1"/>
</dbReference>
<dbReference type="GO" id="GO:0008270">
    <property type="term" value="F:zinc ion binding"/>
    <property type="evidence" value="ECO:0007669"/>
    <property type="project" value="InterPro"/>
</dbReference>
<dbReference type="SMART" id="SM00906">
    <property type="entry name" value="Fungal_trans"/>
    <property type="match status" value="2"/>
</dbReference>
<evidence type="ECO:0000313" key="10">
    <source>
        <dbReference type="Proteomes" id="UP000829685"/>
    </source>
</evidence>
<dbReference type="CDD" id="cd12148">
    <property type="entry name" value="fungal_TF_MHR"/>
    <property type="match status" value="2"/>
</dbReference>
<evidence type="ECO:0000256" key="4">
    <source>
        <dbReference type="ARBA" id="ARBA00023015"/>
    </source>
</evidence>
<dbReference type="InterPro" id="IPR052202">
    <property type="entry name" value="Yeast_MetPath_Reg"/>
</dbReference>
<evidence type="ECO:0000256" key="3">
    <source>
        <dbReference type="ARBA" id="ARBA00022833"/>
    </source>
</evidence>
<accession>A0A9P9WCX5</accession>
<keyword evidence="6" id="KW-0804">Transcription</keyword>
<dbReference type="PANTHER" id="PTHR47782:SF1">
    <property type="entry name" value="PYRIMIDINE PATHWAY REGULATORY PROTEIN 1"/>
    <property type="match status" value="1"/>
</dbReference>
<comment type="caution">
    <text evidence="9">The sequence shown here is derived from an EMBL/GenBank/DDBJ whole genome shotgun (WGS) entry which is preliminary data.</text>
</comment>
<dbReference type="PANTHER" id="PTHR47782">
    <property type="entry name" value="ZN(II)2CYS6 TRANSCRIPTION FACTOR (EUROFUNG)-RELATED"/>
    <property type="match status" value="1"/>
</dbReference>
<dbReference type="GO" id="GO:0005634">
    <property type="term" value="C:nucleus"/>
    <property type="evidence" value="ECO:0007669"/>
    <property type="project" value="UniProtKB-SubCell"/>
</dbReference>
<evidence type="ECO:0000256" key="1">
    <source>
        <dbReference type="ARBA" id="ARBA00004123"/>
    </source>
</evidence>
<keyword evidence="3" id="KW-0862">Zinc</keyword>
<keyword evidence="4" id="KW-0805">Transcription regulation</keyword>
<evidence type="ECO:0000259" key="8">
    <source>
        <dbReference type="SMART" id="SM00906"/>
    </source>
</evidence>
<sequence length="1129" mass="126865">MFAVHPGQSAVRWDRPHEWCRDPTEIDPEGYPTLSTGPTCPANGDIILDHTLSATPNKVATAYESVLRVASLAIGSLYSHSVLQSRPGIYHQAELFYTSERPPLKIPVNNVYIEDPPRMASGDSAFRLPDTGARGIPIGVAHTLFDNYVSNILPKYPCFTVTDLKSEFDTFYSAPRDHAHVLPDSTKFIVSTLMLPYTSNLWYMSGEAVRMAIALGLHQEDEHSRENSLRRNLFWTVYCLERTVAIASGCPLAISDDHISTLVPSTDQVNIQHTDLERITRTKLYQFLSHIQLSRIHSEIHGVQFFDQDLPRDTPDYSAWVRKMEETIQSWQESMSAANEAVLWSIITANHCRFLLYRPCSRNMVLSEAGLQAATTMAIALVDGYWRLTQAGGMIHVFQSVYALFQVGIFLLYALRNHSTTVRDSSLEEGARRALHLLPDLFLELSLRWPAAADTGHYVKLLRDTVLHSLDSVESPARSPYDLNLLAELDFIITQRRIHSVFHRNVDIIPEQGTSPEVFLWDQTDHFEAISQEMWQEILDIDFDFLADNTILSETPREEQTTPMHSFGLVQESKEQGPVSDFAIDTDVLMNAVPAYVYSLYERYQAALRLDHQHRSGAIEHDTALPLQYGLNNNVFVPTSEFGTIYANLASSQPGIHQSKNLDRCFYGRSSSLSYLLRGLTTKSESMLTFPAQGPLAWQAQPPELQTPSEPAVPPVAVTSALSHVFTSSVNVFYPTLKGPHLDRIMSNLYRDQINRRGTWDRGLGYLVLAIGSKLGAGANIGITHTPEIYYAKALQLLQGRRHNWRALDQLSLLQRTLLICLYLLLDPASGDIWRYLGFAIRIYFDLSHRPAEDDDMDEELLSMLSKTLYCLECDVSIAVGRPSSLVIGDKVRDNIIKPRTGSVEERIATYFYRLSLFKMQIHSHILSNTSAPDIGTATHDHFQALRAQLEAWLKDWTEEGLFMSTDETYANDPHSLQVLEAWANLNYHHTLLLMSSLPSALVESPMESCVHIAKSCTFLARHQQRSIALWRSMPGQSQFLFFPKNWTTAHLILKAGLQLSCWSPESSLIGETMGIMNRCLTALALFEGDPSNLSTGFSEILEHIGSAQSSGGGDVPFIIHAIPLNRGL</sequence>
<dbReference type="EMBL" id="JAFIMR010000038">
    <property type="protein sequence ID" value="KAI1857903.1"/>
    <property type="molecule type" value="Genomic_DNA"/>
</dbReference>
<protein>
    <recommendedName>
        <fullName evidence="8">Xylanolytic transcriptional activator regulatory domain-containing protein</fullName>
    </recommendedName>
</protein>
<dbReference type="Proteomes" id="UP000829685">
    <property type="component" value="Unassembled WGS sequence"/>
</dbReference>
<evidence type="ECO:0000256" key="7">
    <source>
        <dbReference type="ARBA" id="ARBA00023242"/>
    </source>
</evidence>
<feature type="domain" description="Xylanolytic transcriptional activator regulatory" evidence="8">
    <location>
        <begin position="833"/>
        <end position="906"/>
    </location>
</feature>
<gene>
    <name evidence="9" type="ORF">JX265_010933</name>
</gene>
<evidence type="ECO:0000313" key="9">
    <source>
        <dbReference type="EMBL" id="KAI1857903.1"/>
    </source>
</evidence>
<reference evidence="9" key="1">
    <citation type="submission" date="2021-03" db="EMBL/GenBank/DDBJ databases">
        <title>Revisited historic fungal species revealed as producer of novel bioactive compounds through whole genome sequencing and comparative genomics.</title>
        <authorList>
            <person name="Vignolle G.A."/>
            <person name="Hochenegger N."/>
            <person name="Mach R.L."/>
            <person name="Mach-Aigner A.R."/>
            <person name="Javad Rahimi M."/>
            <person name="Salim K.A."/>
            <person name="Chan C.M."/>
            <person name="Lim L.B.L."/>
            <person name="Cai F."/>
            <person name="Druzhinina I.S."/>
            <person name="U'Ren J.M."/>
            <person name="Derntl C."/>
        </authorList>
    </citation>
    <scope>NUCLEOTIDE SEQUENCE</scope>
    <source>
        <strain evidence="9">TUCIM 5799</strain>
    </source>
</reference>
<proteinExistence type="predicted"/>
<dbReference type="GO" id="GO:0043565">
    <property type="term" value="F:sequence-specific DNA binding"/>
    <property type="evidence" value="ECO:0007669"/>
    <property type="project" value="TreeGrafter"/>
</dbReference>
<keyword evidence="5" id="KW-0238">DNA-binding</keyword>
<name>A0A9P9WCX5_9PEZI</name>
<evidence type="ECO:0000256" key="2">
    <source>
        <dbReference type="ARBA" id="ARBA00022723"/>
    </source>
</evidence>
<organism evidence="9 10">
    <name type="scientific">Neoarthrinium moseri</name>
    <dbReference type="NCBI Taxonomy" id="1658444"/>
    <lineage>
        <taxon>Eukaryota</taxon>
        <taxon>Fungi</taxon>
        <taxon>Dikarya</taxon>
        <taxon>Ascomycota</taxon>
        <taxon>Pezizomycotina</taxon>
        <taxon>Sordariomycetes</taxon>
        <taxon>Xylariomycetidae</taxon>
        <taxon>Amphisphaeriales</taxon>
        <taxon>Apiosporaceae</taxon>
        <taxon>Neoarthrinium</taxon>
    </lineage>
</organism>
<dbReference type="InterPro" id="IPR007219">
    <property type="entry name" value="XnlR_reg_dom"/>
</dbReference>
<dbReference type="GO" id="GO:0000981">
    <property type="term" value="F:DNA-binding transcription factor activity, RNA polymerase II-specific"/>
    <property type="evidence" value="ECO:0007669"/>
    <property type="project" value="TreeGrafter"/>
</dbReference>
<dbReference type="AlphaFoldDB" id="A0A9P9WCX5"/>
<keyword evidence="10" id="KW-1185">Reference proteome</keyword>
<comment type="subcellular location">
    <subcellularLocation>
        <location evidence="1">Nucleus</location>
    </subcellularLocation>
</comment>